<dbReference type="InterPro" id="IPR014743">
    <property type="entry name" value="Cl-channel_core"/>
</dbReference>
<protein>
    <submittedName>
        <fullName evidence="6">Voltage-gated chloride channel family protein</fullName>
    </submittedName>
</protein>
<evidence type="ECO:0000256" key="5">
    <source>
        <dbReference type="SAM" id="Phobius"/>
    </source>
</evidence>
<comment type="subcellular location">
    <subcellularLocation>
        <location evidence="1">Membrane</location>
        <topology evidence="1">Multi-pass membrane protein</topology>
    </subcellularLocation>
</comment>
<dbReference type="EMBL" id="JBDJNQ010000001">
    <property type="protein sequence ID" value="MEN5376167.1"/>
    <property type="molecule type" value="Genomic_DNA"/>
</dbReference>
<feature type="transmembrane region" description="Helical" evidence="5">
    <location>
        <begin position="150"/>
        <end position="175"/>
    </location>
</feature>
<feature type="transmembrane region" description="Helical" evidence="5">
    <location>
        <begin position="381"/>
        <end position="401"/>
    </location>
</feature>
<name>A0ABV0BNT9_9SPHI</name>
<dbReference type="Proteomes" id="UP001409291">
    <property type="component" value="Unassembled WGS sequence"/>
</dbReference>
<sequence length="431" mass="47232">MSTKSNTLSKIALKEKTFCALKWIAIAISVGFIVGSISAFFLTSLSRVTNYRDLHPVIMLGLPLAGLIIGLLYHYYGGASSKGNNLLLKEYYQSEQTIPLRMAPLVLFSTLLTHLFGGSAGREGTAVQIGGAIADQYSRIFKLTHDDRKILIIIGISAGFASVFGTPWAGALFGLEVITGGKSRLKALIPSIMTAFIANYACSFWNVSHTHYHIREIIPALNPQHLLYTVIAGIIFGLVAYLFTAFGDIFSYIFRKIQYPPLRPFIGGIVLIFLIWQLGTTQYIGLGIPTILASFESQLNSYDFIIKLLLTTFTLSAGFKGGEVTPLFFIGATLGNVLFGIIPLPMGLLAAMGFIAVFAGATNTPLACILMGVELFGFEASIYFAIACFVAYFFSGAKGIYTTQIITGPKHHFYLQIKKRQNDIYERLRNL</sequence>
<dbReference type="PANTHER" id="PTHR43427">
    <property type="entry name" value="CHLORIDE CHANNEL PROTEIN CLC-E"/>
    <property type="match status" value="1"/>
</dbReference>
<feature type="transmembrane region" description="Helical" evidence="5">
    <location>
        <begin position="334"/>
        <end position="361"/>
    </location>
</feature>
<keyword evidence="3 5" id="KW-1133">Transmembrane helix</keyword>
<evidence type="ECO:0000256" key="3">
    <source>
        <dbReference type="ARBA" id="ARBA00022989"/>
    </source>
</evidence>
<evidence type="ECO:0000256" key="1">
    <source>
        <dbReference type="ARBA" id="ARBA00004141"/>
    </source>
</evidence>
<feature type="transmembrane region" description="Helical" evidence="5">
    <location>
        <begin position="20"/>
        <end position="42"/>
    </location>
</feature>
<feature type="transmembrane region" description="Helical" evidence="5">
    <location>
        <begin position="265"/>
        <end position="284"/>
    </location>
</feature>
<keyword evidence="4 5" id="KW-0472">Membrane</keyword>
<dbReference type="Pfam" id="PF00654">
    <property type="entry name" value="Voltage_CLC"/>
    <property type="match status" value="1"/>
</dbReference>
<reference evidence="6 7" key="1">
    <citation type="submission" date="2024-04" db="EMBL/GenBank/DDBJ databases">
        <title>WGS of bacteria from Torrens River.</title>
        <authorList>
            <person name="Wyrsch E.R."/>
            <person name="Drigo B."/>
        </authorList>
    </citation>
    <scope>NUCLEOTIDE SEQUENCE [LARGE SCALE GENOMIC DNA]</scope>
    <source>
        <strain evidence="6 7">TWI391</strain>
    </source>
</reference>
<dbReference type="InterPro" id="IPR050368">
    <property type="entry name" value="ClC-type_chloride_channel"/>
</dbReference>
<evidence type="ECO:0000313" key="7">
    <source>
        <dbReference type="Proteomes" id="UP001409291"/>
    </source>
</evidence>
<keyword evidence="2 5" id="KW-0812">Transmembrane</keyword>
<evidence type="ECO:0000256" key="2">
    <source>
        <dbReference type="ARBA" id="ARBA00022692"/>
    </source>
</evidence>
<feature type="transmembrane region" description="Helical" evidence="5">
    <location>
        <begin position="54"/>
        <end position="77"/>
    </location>
</feature>
<dbReference type="CDD" id="cd03682">
    <property type="entry name" value="ClC_sycA_like"/>
    <property type="match status" value="1"/>
</dbReference>
<dbReference type="PRINTS" id="PR00762">
    <property type="entry name" value="CLCHANNEL"/>
</dbReference>
<dbReference type="RefSeq" id="WP_346580528.1">
    <property type="nucleotide sequence ID" value="NZ_JBDJLH010000005.1"/>
</dbReference>
<accession>A0ABV0BNT9</accession>
<organism evidence="6 7">
    <name type="scientific">Sphingobacterium kitahiroshimense</name>
    <dbReference type="NCBI Taxonomy" id="470446"/>
    <lineage>
        <taxon>Bacteria</taxon>
        <taxon>Pseudomonadati</taxon>
        <taxon>Bacteroidota</taxon>
        <taxon>Sphingobacteriia</taxon>
        <taxon>Sphingobacteriales</taxon>
        <taxon>Sphingobacteriaceae</taxon>
        <taxon>Sphingobacterium</taxon>
    </lineage>
</organism>
<evidence type="ECO:0000256" key="4">
    <source>
        <dbReference type="ARBA" id="ARBA00023136"/>
    </source>
</evidence>
<gene>
    <name evidence="6" type="ORF">ABE541_02735</name>
</gene>
<keyword evidence="7" id="KW-1185">Reference proteome</keyword>
<evidence type="ECO:0000313" key="6">
    <source>
        <dbReference type="EMBL" id="MEN5376167.1"/>
    </source>
</evidence>
<proteinExistence type="predicted"/>
<feature type="transmembrane region" description="Helical" evidence="5">
    <location>
        <begin position="227"/>
        <end position="253"/>
    </location>
</feature>
<comment type="caution">
    <text evidence="6">The sequence shown here is derived from an EMBL/GenBank/DDBJ whole genome shotgun (WGS) entry which is preliminary data.</text>
</comment>
<feature type="transmembrane region" description="Helical" evidence="5">
    <location>
        <begin position="187"/>
        <end position="207"/>
    </location>
</feature>
<dbReference type="Gene3D" id="1.10.3080.10">
    <property type="entry name" value="Clc chloride channel"/>
    <property type="match status" value="1"/>
</dbReference>
<dbReference type="InterPro" id="IPR001807">
    <property type="entry name" value="ClC"/>
</dbReference>
<dbReference type="SUPFAM" id="SSF81340">
    <property type="entry name" value="Clc chloride channel"/>
    <property type="match status" value="1"/>
</dbReference>
<dbReference type="PANTHER" id="PTHR43427:SF12">
    <property type="entry name" value="CHLORIDE TRANSPORTER"/>
    <property type="match status" value="1"/>
</dbReference>